<sequence length="360" mass="40773">MKTGRSQRTFLFFTIFSLWVLKVPPLLANDLFKPDAPEHYTVQKGDSLWGIAEHFLKDPSSWTEVWHATSDDDTPDLVYPGDLISKVMIRGAPLLTLSRRSAHKTLPPSRSKTLKLTPKIRRVTSENAISPVPLEALDIYLKHSRLVNTPYIFDKAPVIFSHGANRMTAVTGEKVYVRGEFSPARNYFYRIYRKGRTIRDPDTREILGVMAHDVADAFLTQINNSLATLKIHSNRSEVRVGDRLLPDDNFRLLTAFFPKRLKKPLNGKIAATLNGAKTTGLYGNIIINRGERDGLRQGDLLIINKKHQKQSMSQDKPSIRLPAEKVGFVMVYRPFQRASFGLVLSAYDEIKVGDYINLNP</sequence>
<feature type="domain" description="LysM" evidence="1">
    <location>
        <begin position="38"/>
        <end position="86"/>
    </location>
</feature>
<proteinExistence type="predicted"/>
<dbReference type="InterPro" id="IPR018392">
    <property type="entry name" value="LysM"/>
</dbReference>
<evidence type="ECO:0000313" key="2">
    <source>
        <dbReference type="EMBL" id="PJE79418.1"/>
    </source>
</evidence>
<dbReference type="Pfam" id="PF01476">
    <property type="entry name" value="LysM"/>
    <property type="match status" value="1"/>
</dbReference>
<dbReference type="PROSITE" id="PS51782">
    <property type="entry name" value="LYSM"/>
    <property type="match status" value="1"/>
</dbReference>
<comment type="caution">
    <text evidence="2">The sequence shown here is derived from an EMBL/GenBank/DDBJ whole genome shotgun (WGS) entry which is preliminary data.</text>
</comment>
<protein>
    <recommendedName>
        <fullName evidence="1">LysM domain-containing protein</fullName>
    </recommendedName>
</protein>
<dbReference type="PANTHER" id="PTHR34700:SF4">
    <property type="entry name" value="PHAGE-LIKE ELEMENT PBSX PROTEIN XKDP"/>
    <property type="match status" value="1"/>
</dbReference>
<reference evidence="2" key="1">
    <citation type="journal article" date="2017" name="Appl. Environ. Microbiol.">
        <title>Molecular characterization of an Endozoicomonas-like organism causing infection in king scallop Pecten maximus L.</title>
        <authorList>
            <person name="Cano I."/>
            <person name="van Aerle R."/>
            <person name="Ross S."/>
            <person name="Verner-Jeffreys D.W."/>
            <person name="Paley R.K."/>
            <person name="Rimmer G."/>
            <person name="Ryder D."/>
            <person name="Hooper P."/>
            <person name="Stone D."/>
            <person name="Feist S.W."/>
        </authorList>
    </citation>
    <scope>NUCLEOTIDE SEQUENCE</scope>
</reference>
<dbReference type="CDD" id="cd00118">
    <property type="entry name" value="LysM"/>
    <property type="match status" value="1"/>
</dbReference>
<dbReference type="InterPro" id="IPR036779">
    <property type="entry name" value="LysM_dom_sf"/>
</dbReference>
<organism evidence="2">
    <name type="scientific">invertebrate metagenome</name>
    <dbReference type="NCBI Taxonomy" id="1711999"/>
    <lineage>
        <taxon>unclassified sequences</taxon>
        <taxon>metagenomes</taxon>
        <taxon>organismal metagenomes</taxon>
    </lineage>
</organism>
<evidence type="ECO:0000259" key="1">
    <source>
        <dbReference type="PROSITE" id="PS51782"/>
    </source>
</evidence>
<gene>
    <name evidence="2" type="ORF">CI610_01612</name>
</gene>
<accession>A0A2H9T8C6</accession>
<dbReference type="Gene3D" id="3.10.350.10">
    <property type="entry name" value="LysM domain"/>
    <property type="match status" value="1"/>
</dbReference>
<dbReference type="EMBL" id="NSIT01000070">
    <property type="protein sequence ID" value="PJE79418.1"/>
    <property type="molecule type" value="Genomic_DNA"/>
</dbReference>
<dbReference type="PANTHER" id="PTHR34700">
    <property type="entry name" value="POTASSIUM BINDING PROTEIN KBP"/>
    <property type="match status" value="1"/>
</dbReference>
<dbReference type="AlphaFoldDB" id="A0A2H9T8C6"/>
<name>A0A2H9T8C6_9ZZZZ</name>
<dbReference type="InterPro" id="IPR052196">
    <property type="entry name" value="Bact_Kbp"/>
</dbReference>